<dbReference type="InterPro" id="IPR029039">
    <property type="entry name" value="Flavoprotein-like_sf"/>
</dbReference>
<organism evidence="4 5">
    <name type="scientific">Ruminiclostridium herbifermentans</name>
    <dbReference type="NCBI Taxonomy" id="2488810"/>
    <lineage>
        <taxon>Bacteria</taxon>
        <taxon>Bacillati</taxon>
        <taxon>Bacillota</taxon>
        <taxon>Clostridia</taxon>
        <taxon>Eubacteriales</taxon>
        <taxon>Oscillospiraceae</taxon>
        <taxon>Ruminiclostridium</taxon>
    </lineage>
</organism>
<gene>
    <name evidence="4" type="ORF">EHE19_015430</name>
</gene>
<reference evidence="4 5" key="1">
    <citation type="submission" date="2020-09" db="EMBL/GenBank/DDBJ databases">
        <title>Characterization and genome sequencing of Ruminiclostridium sp. nov. MA18.</title>
        <authorList>
            <person name="Rettenmaier R."/>
            <person name="Kowollik M.-L."/>
            <person name="Liebl W."/>
            <person name="Zverlov V."/>
        </authorList>
    </citation>
    <scope>NUCLEOTIDE SEQUENCE [LARGE SCALE GENOMIC DNA]</scope>
    <source>
        <strain evidence="4 5">MA18</strain>
    </source>
</reference>
<dbReference type="Proteomes" id="UP000306409">
    <property type="component" value="Chromosome"/>
</dbReference>
<sequence>MKIVVILAHPKKGSFNHAIANMVVETLEGVGHEVIYHDLYEESFDPILRSAEIPKGACVDDVISNHCNEIANADGIIIVHPNWWGQPPALLKGWIDRVIRPGVTYEFEENDSGEGVPIGLLKAKAAIVFNTSNTYHEREMNVFGDPLETIWKNCIFGLCGVNNFYRKMYGVIVTSTIEERKSWLDDVKETVIRYFPKEG</sequence>
<dbReference type="GO" id="GO:0005829">
    <property type="term" value="C:cytosol"/>
    <property type="evidence" value="ECO:0007669"/>
    <property type="project" value="TreeGrafter"/>
</dbReference>
<dbReference type="PANTHER" id="PTHR10204">
    <property type="entry name" value="NAD P H OXIDOREDUCTASE-RELATED"/>
    <property type="match status" value="1"/>
</dbReference>
<feature type="domain" description="Flavodoxin-like fold" evidence="3">
    <location>
        <begin position="1"/>
        <end position="164"/>
    </location>
</feature>
<keyword evidence="2" id="KW-0560">Oxidoreductase</keyword>
<dbReference type="PANTHER" id="PTHR10204:SF34">
    <property type="entry name" value="NAD(P)H DEHYDROGENASE [QUINONE] 1 ISOFORM 1"/>
    <property type="match status" value="1"/>
</dbReference>
<dbReference type="GO" id="GO:0003955">
    <property type="term" value="F:NAD(P)H dehydrogenase (quinone) activity"/>
    <property type="evidence" value="ECO:0007669"/>
    <property type="project" value="TreeGrafter"/>
</dbReference>
<evidence type="ECO:0000259" key="3">
    <source>
        <dbReference type="Pfam" id="PF02525"/>
    </source>
</evidence>
<protein>
    <submittedName>
        <fullName evidence="4">NAD(P)H-dependent oxidoreductase</fullName>
    </submittedName>
</protein>
<dbReference type="AlphaFoldDB" id="A0A4U7JLW6"/>
<dbReference type="InterPro" id="IPR003680">
    <property type="entry name" value="Flavodoxin_fold"/>
</dbReference>
<dbReference type="InterPro" id="IPR051545">
    <property type="entry name" value="NAD(P)H_dehydrogenase_qn"/>
</dbReference>
<proteinExistence type="inferred from homology"/>
<dbReference type="RefSeq" id="WP_137697002.1">
    <property type="nucleotide sequence ID" value="NZ_CP061336.1"/>
</dbReference>
<accession>A0A4U7JLW6</accession>
<comment type="similarity">
    <text evidence="1">Belongs to the NAD(P)H dehydrogenase (quinone) family.</text>
</comment>
<evidence type="ECO:0000313" key="5">
    <source>
        <dbReference type="Proteomes" id="UP000306409"/>
    </source>
</evidence>
<name>A0A4U7JLW6_9FIRM</name>
<keyword evidence="5" id="KW-1185">Reference proteome</keyword>
<evidence type="ECO:0000256" key="2">
    <source>
        <dbReference type="ARBA" id="ARBA00023002"/>
    </source>
</evidence>
<dbReference type="Gene3D" id="3.40.50.360">
    <property type="match status" value="1"/>
</dbReference>
<dbReference type="OrthoDB" id="9805976at2"/>
<evidence type="ECO:0000313" key="4">
    <source>
        <dbReference type="EMBL" id="QNU66258.1"/>
    </source>
</evidence>
<dbReference type="SUPFAM" id="SSF52218">
    <property type="entry name" value="Flavoproteins"/>
    <property type="match status" value="1"/>
</dbReference>
<dbReference type="EMBL" id="CP061336">
    <property type="protein sequence ID" value="QNU66258.1"/>
    <property type="molecule type" value="Genomic_DNA"/>
</dbReference>
<dbReference type="Pfam" id="PF02525">
    <property type="entry name" value="Flavodoxin_2"/>
    <property type="match status" value="1"/>
</dbReference>
<evidence type="ECO:0000256" key="1">
    <source>
        <dbReference type="ARBA" id="ARBA00006252"/>
    </source>
</evidence>
<dbReference type="KEGG" id="rher:EHE19_015430"/>